<dbReference type="SUPFAM" id="SSF103473">
    <property type="entry name" value="MFS general substrate transporter"/>
    <property type="match status" value="1"/>
</dbReference>
<keyword evidence="1 4" id="KW-0812">Transmembrane</keyword>
<feature type="transmembrane region" description="Helical" evidence="4">
    <location>
        <begin position="142"/>
        <end position="163"/>
    </location>
</feature>
<dbReference type="PROSITE" id="PS50850">
    <property type="entry name" value="MFS"/>
    <property type="match status" value="1"/>
</dbReference>
<dbReference type="PANTHER" id="PTHR23520:SF5">
    <property type="entry name" value="TRANSPORTER, PUTATIVE (AFU_ORTHOLOGUE AFUA_3G04000)-RELATED"/>
    <property type="match status" value="1"/>
</dbReference>
<evidence type="ECO:0000313" key="6">
    <source>
        <dbReference type="EMBL" id="QQP89300.1"/>
    </source>
</evidence>
<dbReference type="InterPro" id="IPR036259">
    <property type="entry name" value="MFS_trans_sf"/>
</dbReference>
<evidence type="ECO:0000256" key="4">
    <source>
        <dbReference type="SAM" id="Phobius"/>
    </source>
</evidence>
<name>A0ABX7B695_9PROT</name>
<dbReference type="PANTHER" id="PTHR23520">
    <property type="entry name" value="TRANSPORTER, PUTATIVE (AFU_ORTHOLOGUE AFUA_3G04000)-RELATED"/>
    <property type="match status" value="1"/>
</dbReference>
<dbReference type="RefSeq" id="WP_201075391.1">
    <property type="nucleotide sequence ID" value="NZ_CP067420.1"/>
</dbReference>
<evidence type="ECO:0000259" key="5">
    <source>
        <dbReference type="PROSITE" id="PS50850"/>
    </source>
</evidence>
<evidence type="ECO:0000313" key="7">
    <source>
        <dbReference type="Proteomes" id="UP000595197"/>
    </source>
</evidence>
<organism evidence="6 7">
    <name type="scientific">Skermanella cutis</name>
    <dbReference type="NCBI Taxonomy" id="2775420"/>
    <lineage>
        <taxon>Bacteria</taxon>
        <taxon>Pseudomonadati</taxon>
        <taxon>Pseudomonadota</taxon>
        <taxon>Alphaproteobacteria</taxon>
        <taxon>Rhodospirillales</taxon>
        <taxon>Azospirillaceae</taxon>
        <taxon>Skermanella</taxon>
    </lineage>
</organism>
<feature type="transmembrane region" description="Helical" evidence="4">
    <location>
        <begin position="216"/>
        <end position="243"/>
    </location>
</feature>
<reference evidence="6" key="1">
    <citation type="submission" date="2021-02" db="EMBL/GenBank/DDBJ databases">
        <title>Skermanella TT6 skin isolate.</title>
        <authorList>
            <person name="Lee K."/>
            <person name="Ganzorig M."/>
        </authorList>
    </citation>
    <scope>NUCLEOTIDE SEQUENCE</scope>
    <source>
        <strain evidence="6">TT6</strain>
    </source>
</reference>
<dbReference type="Gene3D" id="1.20.1250.20">
    <property type="entry name" value="MFS general substrate transporter like domains"/>
    <property type="match status" value="1"/>
</dbReference>
<protein>
    <submittedName>
        <fullName evidence="6">MFS transporter</fullName>
    </submittedName>
</protein>
<keyword evidence="2 4" id="KW-1133">Transmembrane helix</keyword>
<keyword evidence="3 4" id="KW-0472">Membrane</keyword>
<evidence type="ECO:0000256" key="1">
    <source>
        <dbReference type="ARBA" id="ARBA00022692"/>
    </source>
</evidence>
<proteinExistence type="predicted"/>
<feature type="transmembrane region" description="Helical" evidence="4">
    <location>
        <begin position="293"/>
        <end position="313"/>
    </location>
</feature>
<feature type="transmembrane region" description="Helical" evidence="4">
    <location>
        <begin position="358"/>
        <end position="379"/>
    </location>
</feature>
<feature type="transmembrane region" description="Helical" evidence="4">
    <location>
        <begin position="175"/>
        <end position="195"/>
    </location>
</feature>
<feature type="domain" description="Major facilitator superfamily (MFS) profile" evidence="5">
    <location>
        <begin position="215"/>
        <end position="407"/>
    </location>
</feature>
<evidence type="ECO:0000256" key="3">
    <source>
        <dbReference type="ARBA" id="ARBA00023136"/>
    </source>
</evidence>
<dbReference type="Proteomes" id="UP000595197">
    <property type="component" value="Chromosome"/>
</dbReference>
<evidence type="ECO:0000256" key="2">
    <source>
        <dbReference type="ARBA" id="ARBA00022989"/>
    </source>
</evidence>
<sequence length="407" mass="42078">MPGGRMPGVLARILVGRGMRSFADGFVALLLPIHLSRLGYGPAEVGLVATATLLGSAALTLGLGFAGHRVPLGRALAGAALLMAATGAGFAGIEAFWPLLLVAFVGTINPSSGDVSVFLPLEHTLIAHLVDDAERTAVFARYSLIGSVGSALGALSIGTLHWFDQAVPEGAATQVLFALYGVLGLATLLLYAGMPDVAPAAEHRRTASLGPSRRRVWGLAALFSVDSFGGGFVVNSLLALWLFQRFGLSAAATGTIFFVTGLCSAVSYLVAVRLARRIGLVNTMVFTHLPANILLILAAFAPTLPVAVVFLVLRSLLSQMDVPARTSYVMAIVEPAERPAAASLTAVPRSLASALSPALAGAMLGAGTFGWPLVCAGALKIAYDLTLLACFRAVKPPEERTPPEASD</sequence>
<feature type="transmembrane region" description="Helical" evidence="4">
    <location>
        <begin position="249"/>
        <end position="272"/>
    </location>
</feature>
<keyword evidence="7" id="KW-1185">Reference proteome</keyword>
<gene>
    <name evidence="6" type="ORF">IGS68_25475</name>
</gene>
<dbReference type="InterPro" id="IPR020846">
    <property type="entry name" value="MFS_dom"/>
</dbReference>
<feature type="transmembrane region" description="Helical" evidence="4">
    <location>
        <begin position="46"/>
        <end position="65"/>
    </location>
</feature>
<dbReference type="EMBL" id="CP067420">
    <property type="protein sequence ID" value="QQP89300.1"/>
    <property type="molecule type" value="Genomic_DNA"/>
</dbReference>
<dbReference type="InterPro" id="IPR011701">
    <property type="entry name" value="MFS"/>
</dbReference>
<feature type="transmembrane region" description="Helical" evidence="4">
    <location>
        <begin position="21"/>
        <end position="40"/>
    </location>
</feature>
<accession>A0ABX7B695</accession>
<feature type="transmembrane region" description="Helical" evidence="4">
    <location>
        <begin position="99"/>
        <end position="121"/>
    </location>
</feature>
<dbReference type="Pfam" id="PF07690">
    <property type="entry name" value="MFS_1"/>
    <property type="match status" value="2"/>
</dbReference>
<feature type="transmembrane region" description="Helical" evidence="4">
    <location>
        <begin position="72"/>
        <end position="93"/>
    </location>
</feature>